<dbReference type="EMBL" id="JAKGCU010000024">
    <property type="protein sequence ID" value="MCF3940664.1"/>
    <property type="molecule type" value="Genomic_DNA"/>
</dbReference>
<evidence type="ECO:0000313" key="3">
    <source>
        <dbReference type="Proteomes" id="UP001108089"/>
    </source>
</evidence>
<organism evidence="2 3">
    <name type="scientific">Gordonia tangerina</name>
    <dbReference type="NCBI Taxonomy" id="2911060"/>
    <lineage>
        <taxon>Bacteria</taxon>
        <taxon>Bacillati</taxon>
        <taxon>Actinomycetota</taxon>
        <taxon>Actinomycetes</taxon>
        <taxon>Mycobacteriales</taxon>
        <taxon>Gordoniaceae</taxon>
        <taxon>Gordonia</taxon>
    </lineage>
</organism>
<name>A0ABS9DR07_9ACTN</name>
<protein>
    <submittedName>
        <fullName evidence="2">Uncharacterized protein</fullName>
    </submittedName>
</protein>
<feature type="region of interest" description="Disordered" evidence="1">
    <location>
        <begin position="1"/>
        <end position="67"/>
    </location>
</feature>
<dbReference type="Proteomes" id="UP001108089">
    <property type="component" value="Unassembled WGS sequence"/>
</dbReference>
<feature type="compositionally biased region" description="Low complexity" evidence="1">
    <location>
        <begin position="35"/>
        <end position="52"/>
    </location>
</feature>
<gene>
    <name evidence="2" type="ORF">L1892_20035</name>
</gene>
<reference evidence="2" key="1">
    <citation type="submission" date="2022-01" db="EMBL/GenBank/DDBJ databases">
        <title>Gordonia xiamenensis sp. nov., isolated from surface seawater in Xiamen.</title>
        <authorList>
            <person name="He Y.F."/>
        </authorList>
    </citation>
    <scope>NUCLEOTIDE SEQUENCE</scope>
    <source>
        <strain evidence="2">GW1C4-4</strain>
    </source>
</reference>
<sequence>MSKVERSPAIARRHPADNLPERPDRQKGPTDDAAESAPASVPAVQAAPAVEPKLASTQEKMTEQHNVRIRPSVKARAVRAVGKFRYETGDRDVSLQSITDAALDEYLTKHGC</sequence>
<evidence type="ECO:0000313" key="2">
    <source>
        <dbReference type="EMBL" id="MCF3940664.1"/>
    </source>
</evidence>
<keyword evidence="3" id="KW-1185">Reference proteome</keyword>
<comment type="caution">
    <text evidence="2">The sequence shown here is derived from an EMBL/GenBank/DDBJ whole genome shotgun (WGS) entry which is preliminary data.</text>
</comment>
<feature type="compositionally biased region" description="Basic and acidic residues" evidence="1">
    <location>
        <begin position="14"/>
        <end position="30"/>
    </location>
</feature>
<evidence type="ECO:0000256" key="1">
    <source>
        <dbReference type="SAM" id="MobiDB-lite"/>
    </source>
</evidence>
<accession>A0ABS9DR07</accession>
<dbReference type="RefSeq" id="WP_235725408.1">
    <property type="nucleotide sequence ID" value="NZ_JAKGCU010000024.1"/>
</dbReference>
<proteinExistence type="predicted"/>